<dbReference type="InterPro" id="IPR027417">
    <property type="entry name" value="P-loop_NTPase"/>
</dbReference>
<accession>Q7MJE8</accession>
<dbReference type="EMBL" id="BA000037">
    <property type="protein sequence ID" value="BAC94978.1"/>
    <property type="molecule type" value="Genomic_DNA"/>
</dbReference>
<dbReference type="HOGENOM" id="CLU_274844_0_0_6"/>
<proteinExistence type="predicted"/>
<gene>
    <name evidence="1" type="ordered locus">VV2214</name>
</gene>
<reference evidence="1 2" key="1">
    <citation type="journal article" date="2003" name="Genome Res.">
        <title>Comparative genome analysis of Vibrio vulnificus, a marine pathogen.</title>
        <authorList>
            <person name="Chen C.Y."/>
            <person name="Wu K.M."/>
            <person name="Chang Y.C."/>
            <person name="Chang C.H."/>
            <person name="Tsai H.C."/>
            <person name="Liao T.L."/>
            <person name="Liu Y.M."/>
            <person name="Chen H.J."/>
            <person name="Shen A.B."/>
            <person name="Li J.C."/>
            <person name="Su T.L."/>
            <person name="Shao C.P."/>
            <person name="Lee C.T."/>
            <person name="Hor L.I."/>
            <person name="Tsai S.F."/>
        </authorList>
    </citation>
    <scope>NUCLEOTIDE SEQUENCE [LARGE SCALE GENOMIC DNA]</scope>
    <source>
        <strain evidence="1 2">YJ016</strain>
    </source>
</reference>
<protein>
    <submittedName>
        <fullName evidence="1">Uncharacterized protein</fullName>
    </submittedName>
</protein>
<dbReference type="Proteomes" id="UP000002675">
    <property type="component" value="Chromosome I"/>
</dbReference>
<dbReference type="SUPFAM" id="SSF52540">
    <property type="entry name" value="P-loop containing nucleoside triphosphate hydrolases"/>
    <property type="match status" value="1"/>
</dbReference>
<name>Q7MJE8_VIBVY</name>
<organism evidence="1 2">
    <name type="scientific">Vibrio vulnificus (strain YJ016)</name>
    <dbReference type="NCBI Taxonomy" id="196600"/>
    <lineage>
        <taxon>Bacteria</taxon>
        <taxon>Pseudomonadati</taxon>
        <taxon>Pseudomonadota</taxon>
        <taxon>Gammaproteobacteria</taxon>
        <taxon>Vibrionales</taxon>
        <taxon>Vibrionaceae</taxon>
        <taxon>Vibrio</taxon>
    </lineage>
</organism>
<dbReference type="KEGG" id="vvy:VV2214"/>
<evidence type="ECO:0000313" key="2">
    <source>
        <dbReference type="Proteomes" id="UP000002675"/>
    </source>
</evidence>
<sequence>MKSMSALLKTYLEIAGPGACMSDEGFLALVDAQTGLGKTYQATELQLEHLIADSKKTLIYATNLRVNVKEAYEDLLKRIDNNKSLSQNRKISLKRNVILIQAQDACIKDLSTDDWTAVFEILDVRERREIKKSLDKIELLEQAKSSSSSIVFDDELRTRYGAIFTSLRAYLRDKDGWDVKTDHILNRIFPARLIDQEQTQVLFLTTSKLLYPWHAINRTYRISDFLENSLLILDEFDRQQSEFLTHLINAVSDYDIIALTRKFYSSFDSFKIQGSPEFSGVDKCFDHFRVALKDHKHKWRIHYRPFITNATIQKGSENQNRIFTLLSDRMSIHAINFKHEDLRSKINHLKGSHEIGPNGKESAIQFVNNGAQLVRAFCNGMLSAILTLKKNLEDSNEPRSYTTENLVEKILNNLGLVELTNSIMSLISARLSFKVQNEYKSYSFHDSGYEVANISKFSETDNTAIATTFDLALTSTGLLAHWVFAGAKVLGISATATSETAIHNFDLKYLEDVLSNRLILLNESQKSAIQDEYYAKRRYTEKGINIDVTGISQRVDWGGVGLLYQEFKGTTYFPQLLEIELCQLLGVDKPKNLSFALSRVDKLVDSIKRFSEHPSNRYHFCMLNKSYKNREFFEFMAFVGEKFDVTIFENINAASFRNEQFQGVLELLEGTDKKVAVITNYQATGAGLSPSYEVSNGHDLVYIGPEGSEPIQNKTDIDSIYLEQPKSLIGSHLHDNLSTEERDLAIKKNIHDALMLHEKGIIVANEVKGQLKWFISSKVNGRAVGSMIKTYKGSEDYRYAVYRFIEQALGRMCRTEWKQKEISIMYDAEADFIEALAKDSRDLSYLSYEYQELITEVKKKHRVFAEEKQRISYHPKASRNYAHIQRLITSVYEHQNPNAIGQYVRLRDWMLKKPAMDQAPVGEEVRYYIEPKESLGRYQYQIQYSDEKGITEIFVDPVDVAGLREVSEVSARLPILLKNSLVAAHFKENHFASSFSDGKYVLAPAMFDVYMGAVGEEAVSAVLKHFEYEIQGMPEGCIEWFDGYLAVGNRILLVDVKHWELNIGCLIYDNTLQKCQAKLLEIRSNPPQEFQGKVIQALYINTIYDDKPGVVTRKFSEENEMFVEHAIATDADVIEIPGIIDSVSGSNNVPPMTQLLELLNQFSE</sequence>
<evidence type="ECO:0000313" key="1">
    <source>
        <dbReference type="EMBL" id="BAC94978.1"/>
    </source>
</evidence>
<dbReference type="AlphaFoldDB" id="Q7MJE8"/>